<comment type="subcellular location">
    <subcellularLocation>
        <location evidence="1 7">Cell membrane</location>
        <topology evidence="1 7">Multi-pass membrane protein</topology>
    </subcellularLocation>
</comment>
<dbReference type="AlphaFoldDB" id="A0A9D9HN14"/>
<dbReference type="Proteomes" id="UP000823638">
    <property type="component" value="Unassembled WGS sequence"/>
</dbReference>
<evidence type="ECO:0000256" key="2">
    <source>
        <dbReference type="ARBA" id="ARBA00022448"/>
    </source>
</evidence>
<feature type="transmembrane region" description="Helical" evidence="7">
    <location>
        <begin position="85"/>
        <end position="108"/>
    </location>
</feature>
<keyword evidence="2 7" id="KW-0813">Transport</keyword>
<evidence type="ECO:0000256" key="1">
    <source>
        <dbReference type="ARBA" id="ARBA00004651"/>
    </source>
</evidence>
<gene>
    <name evidence="9" type="ORF">IAA81_01950</name>
</gene>
<keyword evidence="3" id="KW-1003">Cell membrane</keyword>
<feature type="transmembrane region" description="Helical" evidence="7">
    <location>
        <begin position="190"/>
        <end position="211"/>
    </location>
</feature>
<comment type="caution">
    <text evidence="9">The sequence shown here is derived from an EMBL/GenBank/DDBJ whole genome shotgun (WGS) entry which is preliminary data.</text>
</comment>
<evidence type="ECO:0000256" key="6">
    <source>
        <dbReference type="ARBA" id="ARBA00023136"/>
    </source>
</evidence>
<evidence type="ECO:0000256" key="4">
    <source>
        <dbReference type="ARBA" id="ARBA00022692"/>
    </source>
</evidence>
<evidence type="ECO:0000256" key="5">
    <source>
        <dbReference type="ARBA" id="ARBA00022989"/>
    </source>
</evidence>
<sequence length="277" mass="30974">MKIFTSGSETGSVDKGQEDVAKKESGFYKKIIVKISGGLFFLLVWYLLSCFDDSALILPSPLRVLRDFFVMVFSSDFWSDCGFSFLRCFSAFLISAFFAFIAGLWWGLYPFWRDFFSFFLNVIKSTPVIALILLSVFWFGAGFVPVFAGFLMSFPVITEAIIGALDKFPLNMVEVCREFRLNGFSRLFKVYIPYITLPFLNAANTSLGIVWKVVVAGEVISIPGRGLGASLVESKNQIDISGVFSSALAVVVFCWITAGLFSVLIKRFKPEKYVFPG</sequence>
<dbReference type="PANTHER" id="PTHR30151:SF0">
    <property type="entry name" value="ABC TRANSPORTER PERMEASE PROTEIN MJ0413-RELATED"/>
    <property type="match status" value="1"/>
</dbReference>
<dbReference type="GO" id="GO:0005886">
    <property type="term" value="C:plasma membrane"/>
    <property type="evidence" value="ECO:0007669"/>
    <property type="project" value="UniProtKB-SubCell"/>
</dbReference>
<dbReference type="EMBL" id="JADIMM010000023">
    <property type="protein sequence ID" value="MBO8456974.1"/>
    <property type="molecule type" value="Genomic_DNA"/>
</dbReference>
<dbReference type="PANTHER" id="PTHR30151">
    <property type="entry name" value="ALKANE SULFONATE ABC TRANSPORTER-RELATED, MEMBRANE SUBUNIT"/>
    <property type="match status" value="1"/>
</dbReference>
<comment type="similarity">
    <text evidence="7">Belongs to the binding-protein-dependent transport system permease family.</text>
</comment>
<keyword evidence="6 7" id="KW-0472">Membrane</keyword>
<dbReference type="InterPro" id="IPR035906">
    <property type="entry name" value="MetI-like_sf"/>
</dbReference>
<reference evidence="9" key="2">
    <citation type="journal article" date="2021" name="PeerJ">
        <title>Extensive microbial diversity within the chicken gut microbiome revealed by metagenomics and culture.</title>
        <authorList>
            <person name="Gilroy R."/>
            <person name="Ravi A."/>
            <person name="Getino M."/>
            <person name="Pursley I."/>
            <person name="Horton D.L."/>
            <person name="Alikhan N.F."/>
            <person name="Baker D."/>
            <person name="Gharbi K."/>
            <person name="Hall N."/>
            <person name="Watson M."/>
            <person name="Adriaenssens E.M."/>
            <person name="Foster-Nyarko E."/>
            <person name="Jarju S."/>
            <person name="Secka A."/>
            <person name="Antonio M."/>
            <person name="Oren A."/>
            <person name="Chaudhuri R.R."/>
            <person name="La Ragione R."/>
            <person name="Hildebrand F."/>
            <person name="Pallen M.J."/>
        </authorList>
    </citation>
    <scope>NUCLEOTIDE SEQUENCE</scope>
    <source>
        <strain evidence="9">10532</strain>
    </source>
</reference>
<feature type="domain" description="ABC transmembrane type-1" evidence="8">
    <location>
        <begin position="85"/>
        <end position="265"/>
    </location>
</feature>
<feature type="transmembrane region" description="Helical" evidence="7">
    <location>
        <begin position="243"/>
        <end position="265"/>
    </location>
</feature>
<dbReference type="PROSITE" id="PS50928">
    <property type="entry name" value="ABC_TM1"/>
    <property type="match status" value="1"/>
</dbReference>
<accession>A0A9D9HN14</accession>
<evidence type="ECO:0000256" key="7">
    <source>
        <dbReference type="RuleBase" id="RU363032"/>
    </source>
</evidence>
<dbReference type="InterPro" id="IPR000515">
    <property type="entry name" value="MetI-like"/>
</dbReference>
<dbReference type="Gene3D" id="1.10.3720.10">
    <property type="entry name" value="MetI-like"/>
    <property type="match status" value="1"/>
</dbReference>
<dbReference type="SUPFAM" id="SSF161098">
    <property type="entry name" value="MetI-like"/>
    <property type="match status" value="1"/>
</dbReference>
<name>A0A9D9HN14_9SPIR</name>
<evidence type="ECO:0000313" key="9">
    <source>
        <dbReference type="EMBL" id="MBO8456974.1"/>
    </source>
</evidence>
<keyword evidence="5 7" id="KW-1133">Transmembrane helix</keyword>
<organism evidence="9 10">
    <name type="scientific">Candidatus Gallitreponema excrementavium</name>
    <dbReference type="NCBI Taxonomy" id="2840840"/>
    <lineage>
        <taxon>Bacteria</taxon>
        <taxon>Pseudomonadati</taxon>
        <taxon>Spirochaetota</taxon>
        <taxon>Spirochaetia</taxon>
        <taxon>Spirochaetales</taxon>
        <taxon>Candidatus Gallitreponema</taxon>
    </lineage>
</organism>
<feature type="transmembrane region" description="Helical" evidence="7">
    <location>
        <begin position="128"/>
        <end position="151"/>
    </location>
</feature>
<feature type="transmembrane region" description="Helical" evidence="7">
    <location>
        <begin position="31"/>
        <end position="48"/>
    </location>
</feature>
<protein>
    <submittedName>
        <fullName evidence="9">ABC transporter permease subunit</fullName>
    </submittedName>
</protein>
<dbReference type="Pfam" id="PF00528">
    <property type="entry name" value="BPD_transp_1"/>
    <property type="match status" value="1"/>
</dbReference>
<reference evidence="9" key="1">
    <citation type="submission" date="2020-10" db="EMBL/GenBank/DDBJ databases">
        <authorList>
            <person name="Gilroy R."/>
        </authorList>
    </citation>
    <scope>NUCLEOTIDE SEQUENCE</scope>
    <source>
        <strain evidence="9">10532</strain>
    </source>
</reference>
<dbReference type="GO" id="GO:0055085">
    <property type="term" value="P:transmembrane transport"/>
    <property type="evidence" value="ECO:0007669"/>
    <property type="project" value="InterPro"/>
</dbReference>
<evidence type="ECO:0000313" key="10">
    <source>
        <dbReference type="Proteomes" id="UP000823638"/>
    </source>
</evidence>
<proteinExistence type="inferred from homology"/>
<dbReference type="CDD" id="cd06261">
    <property type="entry name" value="TM_PBP2"/>
    <property type="match status" value="1"/>
</dbReference>
<evidence type="ECO:0000259" key="8">
    <source>
        <dbReference type="PROSITE" id="PS50928"/>
    </source>
</evidence>
<keyword evidence="4 7" id="KW-0812">Transmembrane</keyword>
<evidence type="ECO:0000256" key="3">
    <source>
        <dbReference type="ARBA" id="ARBA00022475"/>
    </source>
</evidence>